<name>A0A9N9H692_9GLOM</name>
<feature type="non-terminal residue" evidence="1">
    <location>
        <position position="86"/>
    </location>
</feature>
<reference evidence="1" key="1">
    <citation type="submission" date="2021-06" db="EMBL/GenBank/DDBJ databases">
        <authorList>
            <person name="Kallberg Y."/>
            <person name="Tangrot J."/>
            <person name="Rosling A."/>
        </authorList>
    </citation>
    <scope>NUCLEOTIDE SEQUENCE</scope>
    <source>
        <strain evidence="1">IA702</strain>
    </source>
</reference>
<dbReference type="EMBL" id="CAJVPJ010004272">
    <property type="protein sequence ID" value="CAG8650357.1"/>
    <property type="molecule type" value="Genomic_DNA"/>
</dbReference>
<keyword evidence="2" id="KW-1185">Reference proteome</keyword>
<dbReference type="Proteomes" id="UP000789572">
    <property type="component" value="Unassembled WGS sequence"/>
</dbReference>
<comment type="caution">
    <text evidence="1">The sequence shown here is derived from an EMBL/GenBank/DDBJ whole genome shotgun (WGS) entry which is preliminary data.</text>
</comment>
<feature type="non-terminal residue" evidence="1">
    <location>
        <position position="1"/>
    </location>
</feature>
<protein>
    <submittedName>
        <fullName evidence="1">3334_t:CDS:1</fullName>
    </submittedName>
</protein>
<dbReference type="AlphaFoldDB" id="A0A9N9H692"/>
<proteinExistence type="predicted"/>
<sequence length="86" mass="10230">VLSEKEFLWKYQKDHPNATLEKAEEEYEEYCKTHDAGHRSKKTRIDMISKDDLLLALKAFKDTKDCQHNSFREEEELIDENLITAQ</sequence>
<accession>A0A9N9H692</accession>
<evidence type="ECO:0000313" key="1">
    <source>
        <dbReference type="EMBL" id="CAG8650357.1"/>
    </source>
</evidence>
<gene>
    <name evidence="1" type="ORF">POCULU_LOCUS9916</name>
</gene>
<organism evidence="1 2">
    <name type="scientific">Paraglomus occultum</name>
    <dbReference type="NCBI Taxonomy" id="144539"/>
    <lineage>
        <taxon>Eukaryota</taxon>
        <taxon>Fungi</taxon>
        <taxon>Fungi incertae sedis</taxon>
        <taxon>Mucoromycota</taxon>
        <taxon>Glomeromycotina</taxon>
        <taxon>Glomeromycetes</taxon>
        <taxon>Paraglomerales</taxon>
        <taxon>Paraglomeraceae</taxon>
        <taxon>Paraglomus</taxon>
    </lineage>
</organism>
<evidence type="ECO:0000313" key="2">
    <source>
        <dbReference type="Proteomes" id="UP000789572"/>
    </source>
</evidence>